<keyword evidence="4 11" id="KW-0808">Transferase</keyword>
<keyword evidence="6 11" id="KW-0547">Nucleotide-binding</keyword>
<keyword evidence="7 11" id="KW-0418">Kinase</keyword>
<evidence type="ECO:0000256" key="2">
    <source>
        <dbReference type="ARBA" id="ARBA00001946"/>
    </source>
</evidence>
<feature type="binding site" evidence="11">
    <location>
        <position position="116"/>
    </location>
    <ligand>
        <name>ATP</name>
        <dbReference type="ChEBI" id="CHEBI:30616"/>
    </ligand>
</feature>
<comment type="function">
    <text evidence="11">Catalyzes the phosphorylation of the hydroxyl group of 4-methyl-5-beta-hydroxyethylthiazole (THZ).</text>
</comment>
<dbReference type="SUPFAM" id="SSF53613">
    <property type="entry name" value="Ribokinase-like"/>
    <property type="match status" value="1"/>
</dbReference>
<dbReference type="PRINTS" id="PR01099">
    <property type="entry name" value="HYETHTZKNASE"/>
</dbReference>
<dbReference type="RefSeq" id="WP_274230640.1">
    <property type="nucleotide sequence ID" value="NZ_BAABHQ010000005.1"/>
</dbReference>
<dbReference type="EMBL" id="BAABHQ010000005">
    <property type="protein sequence ID" value="GAA4873153.1"/>
    <property type="molecule type" value="Genomic_DNA"/>
</dbReference>
<evidence type="ECO:0000313" key="12">
    <source>
        <dbReference type="EMBL" id="GAA4873153.1"/>
    </source>
</evidence>
<evidence type="ECO:0000256" key="4">
    <source>
        <dbReference type="ARBA" id="ARBA00022679"/>
    </source>
</evidence>
<evidence type="ECO:0000256" key="6">
    <source>
        <dbReference type="ARBA" id="ARBA00022741"/>
    </source>
</evidence>
<comment type="cofactor">
    <cofactor evidence="2 11">
        <name>Mg(2+)</name>
        <dbReference type="ChEBI" id="CHEBI:18420"/>
    </cofactor>
</comment>
<feature type="binding site" evidence="11">
    <location>
        <position position="162"/>
    </location>
    <ligand>
        <name>ATP</name>
        <dbReference type="ChEBI" id="CHEBI:30616"/>
    </ligand>
</feature>
<dbReference type="EC" id="2.7.1.50" evidence="11"/>
<reference evidence="13" key="1">
    <citation type="journal article" date="2019" name="Int. J. Syst. Evol. Microbiol.">
        <title>The Global Catalogue of Microorganisms (GCM) 10K type strain sequencing project: providing services to taxonomists for standard genome sequencing and annotation.</title>
        <authorList>
            <consortium name="The Broad Institute Genomics Platform"/>
            <consortium name="The Broad Institute Genome Sequencing Center for Infectious Disease"/>
            <person name="Wu L."/>
            <person name="Ma J."/>
        </authorList>
    </citation>
    <scope>NUCLEOTIDE SEQUENCE [LARGE SCALE GENOMIC DNA]</scope>
    <source>
        <strain evidence="13">JCM 17983</strain>
    </source>
</reference>
<dbReference type="InterPro" id="IPR029056">
    <property type="entry name" value="Ribokinase-like"/>
</dbReference>
<dbReference type="InterPro" id="IPR000417">
    <property type="entry name" value="Hyethyz_kinase"/>
</dbReference>
<dbReference type="Proteomes" id="UP001500457">
    <property type="component" value="Unassembled WGS sequence"/>
</dbReference>
<evidence type="ECO:0000256" key="8">
    <source>
        <dbReference type="ARBA" id="ARBA00022840"/>
    </source>
</evidence>
<evidence type="ECO:0000256" key="1">
    <source>
        <dbReference type="ARBA" id="ARBA00001771"/>
    </source>
</evidence>
<keyword evidence="5 11" id="KW-0479">Metal-binding</keyword>
<organism evidence="12 13">
    <name type="scientific">Actinomycetospora straminea</name>
    <dbReference type="NCBI Taxonomy" id="663607"/>
    <lineage>
        <taxon>Bacteria</taxon>
        <taxon>Bacillati</taxon>
        <taxon>Actinomycetota</taxon>
        <taxon>Actinomycetes</taxon>
        <taxon>Pseudonocardiales</taxon>
        <taxon>Pseudonocardiaceae</taxon>
        <taxon>Actinomycetospora</taxon>
    </lineage>
</organism>
<accession>A0ABP9ED07</accession>
<dbReference type="Pfam" id="PF02110">
    <property type="entry name" value="HK"/>
    <property type="match status" value="1"/>
</dbReference>
<keyword evidence="8 11" id="KW-0067">ATP-binding</keyword>
<keyword evidence="9 11" id="KW-0460">Magnesium</keyword>
<evidence type="ECO:0000256" key="3">
    <source>
        <dbReference type="ARBA" id="ARBA00004868"/>
    </source>
</evidence>
<keyword evidence="13" id="KW-1185">Reference proteome</keyword>
<feature type="binding site" evidence="11">
    <location>
        <position position="189"/>
    </location>
    <ligand>
        <name>substrate</name>
    </ligand>
</feature>
<sequence length="265" mass="25757">MSESLLDTVRERTPLVHCVTNLVATTFSANALLAVGASPAMVEDAEEAAELAAVAGALVVNTGTMSRPRAEGMHAAAGAARDAGTPWLLDPVGVGPLSLRTRVASELLGLGPTVVRGNASEILALAGHEGGGRGVDATASVEAAADAADELARTHGTVVAVSGVVDRVTDGATVHRVGGGHPLMGRVTAMGCALGAVTAAFLAVGDDVLAATLAAHAVVGATGAAAGAVARGPGSFVPAWLDELALFDGAGGADGAAAQALVDPA</sequence>
<gene>
    <name evidence="11 12" type="primary">thiM</name>
    <name evidence="12" type="ORF">GCM10023203_23690</name>
</gene>
<comment type="pathway">
    <text evidence="3 11">Cofactor biosynthesis; thiamine diphosphate biosynthesis; 4-methyl-5-(2-phosphoethyl)-thiazole from 5-(2-hydroxyethyl)-4-methylthiazole: step 1/1.</text>
</comment>
<evidence type="ECO:0000256" key="5">
    <source>
        <dbReference type="ARBA" id="ARBA00022723"/>
    </source>
</evidence>
<dbReference type="CDD" id="cd01170">
    <property type="entry name" value="THZ_kinase"/>
    <property type="match status" value="1"/>
</dbReference>
<name>A0ABP9ED07_9PSEU</name>
<keyword evidence="10 11" id="KW-0784">Thiamine biosynthesis</keyword>
<evidence type="ECO:0000256" key="7">
    <source>
        <dbReference type="ARBA" id="ARBA00022777"/>
    </source>
</evidence>
<evidence type="ECO:0000256" key="11">
    <source>
        <dbReference type="HAMAP-Rule" id="MF_00228"/>
    </source>
</evidence>
<evidence type="ECO:0000313" key="13">
    <source>
        <dbReference type="Proteomes" id="UP001500457"/>
    </source>
</evidence>
<comment type="similarity">
    <text evidence="11">Belongs to the Thz kinase family.</text>
</comment>
<feature type="binding site" evidence="11">
    <location>
        <position position="41"/>
    </location>
    <ligand>
        <name>substrate</name>
    </ligand>
</feature>
<protein>
    <recommendedName>
        <fullName evidence="11">Hydroxyethylthiazole kinase</fullName>
        <ecNumber evidence="11">2.7.1.50</ecNumber>
    </recommendedName>
    <alternativeName>
        <fullName evidence="11">4-methyl-5-beta-hydroxyethylthiazole kinase</fullName>
        <shortName evidence="11">TH kinase</shortName>
        <shortName evidence="11">Thz kinase</shortName>
    </alternativeName>
</protein>
<dbReference type="PIRSF" id="PIRSF000513">
    <property type="entry name" value="Thz_kinase"/>
    <property type="match status" value="1"/>
</dbReference>
<evidence type="ECO:0000256" key="10">
    <source>
        <dbReference type="ARBA" id="ARBA00022977"/>
    </source>
</evidence>
<proteinExistence type="inferred from homology"/>
<comment type="caution">
    <text evidence="12">The sequence shown here is derived from an EMBL/GenBank/DDBJ whole genome shotgun (WGS) entry which is preliminary data.</text>
</comment>
<comment type="catalytic activity">
    <reaction evidence="1 11">
        <text>5-(2-hydroxyethyl)-4-methylthiazole + ATP = 4-methyl-5-(2-phosphooxyethyl)-thiazole + ADP + H(+)</text>
        <dbReference type="Rhea" id="RHEA:24212"/>
        <dbReference type="ChEBI" id="CHEBI:15378"/>
        <dbReference type="ChEBI" id="CHEBI:17957"/>
        <dbReference type="ChEBI" id="CHEBI:30616"/>
        <dbReference type="ChEBI" id="CHEBI:58296"/>
        <dbReference type="ChEBI" id="CHEBI:456216"/>
        <dbReference type="EC" id="2.7.1.50"/>
    </reaction>
</comment>
<dbReference type="Gene3D" id="3.40.1190.20">
    <property type="match status" value="1"/>
</dbReference>
<evidence type="ECO:0000256" key="9">
    <source>
        <dbReference type="ARBA" id="ARBA00022842"/>
    </source>
</evidence>
<dbReference type="HAMAP" id="MF_00228">
    <property type="entry name" value="Thz_kinase"/>
    <property type="match status" value="1"/>
</dbReference>
<dbReference type="GO" id="GO:0016301">
    <property type="term" value="F:kinase activity"/>
    <property type="evidence" value="ECO:0007669"/>
    <property type="project" value="UniProtKB-KW"/>
</dbReference>
<dbReference type="NCBIfam" id="NF006830">
    <property type="entry name" value="PRK09355.1"/>
    <property type="match status" value="1"/>
</dbReference>